<protein>
    <recommendedName>
        <fullName evidence="4">DUF3309 domain-containing protein</fullName>
    </recommendedName>
</protein>
<accession>A0A225DM58</accession>
<keyword evidence="1" id="KW-0812">Transmembrane</keyword>
<name>A0A225DM58_9BACT</name>
<dbReference type="Proteomes" id="UP000214646">
    <property type="component" value="Unassembled WGS sequence"/>
</dbReference>
<keyword evidence="1" id="KW-1133">Transmembrane helix</keyword>
<dbReference type="AlphaFoldDB" id="A0A225DM58"/>
<gene>
    <name evidence="2" type="ORF">FRUB_06655</name>
</gene>
<sequence length="53" mass="5614">MGILEIVLLVIIVMALFGGGYGYSRRADWGAAPSGVLSLLVLVLLVVLVMRVV</sequence>
<evidence type="ECO:0008006" key="4">
    <source>
        <dbReference type="Google" id="ProtNLM"/>
    </source>
</evidence>
<dbReference type="Pfam" id="PF11752">
    <property type="entry name" value="DUF3309"/>
    <property type="match status" value="1"/>
</dbReference>
<evidence type="ECO:0000313" key="3">
    <source>
        <dbReference type="Proteomes" id="UP000214646"/>
    </source>
</evidence>
<proteinExistence type="predicted"/>
<keyword evidence="1" id="KW-0472">Membrane</keyword>
<evidence type="ECO:0000313" key="2">
    <source>
        <dbReference type="EMBL" id="OWK37535.1"/>
    </source>
</evidence>
<dbReference type="InterPro" id="IPR021738">
    <property type="entry name" value="DUF3309"/>
</dbReference>
<feature type="transmembrane region" description="Helical" evidence="1">
    <location>
        <begin position="6"/>
        <end position="23"/>
    </location>
</feature>
<organism evidence="2 3">
    <name type="scientific">Fimbriiglobus ruber</name>
    <dbReference type="NCBI Taxonomy" id="1908690"/>
    <lineage>
        <taxon>Bacteria</taxon>
        <taxon>Pseudomonadati</taxon>
        <taxon>Planctomycetota</taxon>
        <taxon>Planctomycetia</taxon>
        <taxon>Gemmatales</taxon>
        <taxon>Gemmataceae</taxon>
        <taxon>Fimbriiglobus</taxon>
    </lineage>
</organism>
<evidence type="ECO:0000256" key="1">
    <source>
        <dbReference type="SAM" id="Phobius"/>
    </source>
</evidence>
<reference evidence="3" key="1">
    <citation type="submission" date="2017-06" db="EMBL/GenBank/DDBJ databases">
        <title>Genome analysis of Fimbriiglobus ruber SP5, the first member of the order Planctomycetales with confirmed chitinolytic capability.</title>
        <authorList>
            <person name="Ravin N.V."/>
            <person name="Rakitin A.L."/>
            <person name="Ivanova A.A."/>
            <person name="Beletsky A.V."/>
            <person name="Kulichevskaya I.S."/>
            <person name="Mardanov A.V."/>
            <person name="Dedysh S.N."/>
        </authorList>
    </citation>
    <scope>NUCLEOTIDE SEQUENCE [LARGE SCALE GENOMIC DNA]</scope>
    <source>
        <strain evidence="3">SP5</strain>
    </source>
</reference>
<feature type="transmembrane region" description="Helical" evidence="1">
    <location>
        <begin position="35"/>
        <end position="52"/>
    </location>
</feature>
<dbReference type="RefSeq" id="WP_088257429.1">
    <property type="nucleotide sequence ID" value="NZ_NIDE01000014.1"/>
</dbReference>
<dbReference type="EMBL" id="NIDE01000014">
    <property type="protein sequence ID" value="OWK37535.1"/>
    <property type="molecule type" value="Genomic_DNA"/>
</dbReference>
<keyword evidence="3" id="KW-1185">Reference proteome</keyword>
<comment type="caution">
    <text evidence="2">The sequence shown here is derived from an EMBL/GenBank/DDBJ whole genome shotgun (WGS) entry which is preliminary data.</text>
</comment>